<sequence>GELTFSELFKNSFGPTSAFRSTKKTDCPTPIRQPLKSHPCPAGLPLNRKHLSTTAKTSPSKAEDLSTSLGSGA</sequence>
<feature type="non-terminal residue" evidence="2">
    <location>
        <position position="1"/>
    </location>
</feature>
<gene>
    <name evidence="2" type="ORF">BN2614_LOCUS1</name>
</gene>
<accession>A0A9X9MCF0</accession>
<reference evidence="2 3" key="1">
    <citation type="submission" date="2018-10" db="EMBL/GenBank/DDBJ databases">
        <authorList>
            <person name="Ekblom R."/>
            <person name="Jareborg N."/>
        </authorList>
    </citation>
    <scope>NUCLEOTIDE SEQUENCE [LARGE SCALE GENOMIC DNA]</scope>
    <source>
        <tissue evidence="2">Muscle</tissue>
    </source>
</reference>
<dbReference type="AlphaFoldDB" id="A0A9X9MCF0"/>
<proteinExistence type="predicted"/>
<feature type="region of interest" description="Disordered" evidence="1">
    <location>
        <begin position="1"/>
        <end position="73"/>
    </location>
</feature>
<evidence type="ECO:0000313" key="2">
    <source>
        <dbReference type="EMBL" id="VCX41974.1"/>
    </source>
</evidence>
<keyword evidence="3" id="KW-1185">Reference proteome</keyword>
<evidence type="ECO:0000256" key="1">
    <source>
        <dbReference type="SAM" id="MobiDB-lite"/>
    </source>
</evidence>
<dbReference type="Proteomes" id="UP000269945">
    <property type="component" value="Unassembled WGS sequence"/>
</dbReference>
<protein>
    <submittedName>
        <fullName evidence="2">Uncharacterized protein</fullName>
    </submittedName>
</protein>
<organism evidence="2 3">
    <name type="scientific">Gulo gulo</name>
    <name type="common">Wolverine</name>
    <name type="synonym">Gluton</name>
    <dbReference type="NCBI Taxonomy" id="48420"/>
    <lineage>
        <taxon>Eukaryota</taxon>
        <taxon>Metazoa</taxon>
        <taxon>Chordata</taxon>
        <taxon>Craniata</taxon>
        <taxon>Vertebrata</taxon>
        <taxon>Euteleostomi</taxon>
        <taxon>Mammalia</taxon>
        <taxon>Eutheria</taxon>
        <taxon>Laurasiatheria</taxon>
        <taxon>Carnivora</taxon>
        <taxon>Caniformia</taxon>
        <taxon>Musteloidea</taxon>
        <taxon>Mustelidae</taxon>
        <taxon>Guloninae</taxon>
        <taxon>Gulo</taxon>
    </lineage>
</organism>
<evidence type="ECO:0000313" key="3">
    <source>
        <dbReference type="Proteomes" id="UP000269945"/>
    </source>
</evidence>
<dbReference type="EMBL" id="CYRY02046284">
    <property type="protein sequence ID" value="VCX41974.1"/>
    <property type="molecule type" value="Genomic_DNA"/>
</dbReference>
<feature type="compositionally biased region" description="Polar residues" evidence="1">
    <location>
        <begin position="52"/>
        <end position="73"/>
    </location>
</feature>
<name>A0A9X9MCF0_GULGU</name>
<comment type="caution">
    <text evidence="2">The sequence shown here is derived from an EMBL/GenBank/DDBJ whole genome shotgun (WGS) entry which is preliminary data.</text>
</comment>